<dbReference type="GO" id="GO:0043524">
    <property type="term" value="P:negative regulation of neuron apoptotic process"/>
    <property type="evidence" value="ECO:0007669"/>
    <property type="project" value="TreeGrafter"/>
</dbReference>
<name>A0A3B4AYR8_9GOBI</name>
<dbReference type="Ensembl" id="ENSPMGT00000022856.1">
    <property type="protein sequence ID" value="ENSPMGP00000021456.1"/>
    <property type="gene ID" value="ENSPMGG00000017372.1"/>
</dbReference>
<evidence type="ECO:0000256" key="9">
    <source>
        <dbReference type="SAM" id="MobiDB-lite"/>
    </source>
</evidence>
<evidence type="ECO:0000256" key="5">
    <source>
        <dbReference type="ARBA" id="ARBA00022824"/>
    </source>
</evidence>
<dbReference type="Proteomes" id="UP000261520">
    <property type="component" value="Unplaced"/>
</dbReference>
<keyword evidence="3" id="KW-0597">Phosphoprotein</keyword>
<dbReference type="InterPro" id="IPR057282">
    <property type="entry name" value="RETREG1-3-like_RHD"/>
</dbReference>
<protein>
    <recommendedName>
        <fullName evidence="10">RETREG1-3/ARL6IP-like N-terminal reticulon-homology domain-containing protein</fullName>
    </recommendedName>
</protein>
<keyword evidence="7" id="KW-0072">Autophagy</keyword>
<evidence type="ECO:0000313" key="12">
    <source>
        <dbReference type="Proteomes" id="UP000261520"/>
    </source>
</evidence>
<evidence type="ECO:0000256" key="4">
    <source>
        <dbReference type="ARBA" id="ARBA00022692"/>
    </source>
</evidence>
<reference evidence="11" key="1">
    <citation type="submission" date="2025-08" db="UniProtKB">
        <authorList>
            <consortium name="Ensembl"/>
        </authorList>
    </citation>
    <scope>IDENTIFICATION</scope>
</reference>
<sequence length="343" mass="37589">MSHPCLSLLPPFLPKLAPSPSSHPSPPSCPSFLSSHPLDLSGSDPCVCVSVFRWGLMHSEEDSSLQLLLKETCAFRQQSPGKFCLLMCSLCTFMAVLGRYIPGVVLSYALVLGFFLWPLLSSLDLGMWLKPVLHKVDEGTTAGLFPDRAFLSLQLDSTLCKELCVSDTEPSDLSWTDGLFTLSEGHTPHSEGHTPFTDQSEELDREDFPSLDNGHMTNGTSDEEDLYPAIPAPQPDQPITALYSDTISMSELGGHLVSALIQERLESALAPALPLLVPGQESTRAGEKMALEDSDSDVEDFELLDQSELEQCEAELGLIQEQSPEHSLRHTTPGFISKLLRRH</sequence>
<comment type="similarity">
    <text evidence="2">Belongs to the RETREG family.</text>
</comment>
<dbReference type="GO" id="GO:0005789">
    <property type="term" value="C:endoplasmic reticulum membrane"/>
    <property type="evidence" value="ECO:0007669"/>
    <property type="project" value="UniProtKB-SubCell"/>
</dbReference>
<evidence type="ECO:0000259" key="10">
    <source>
        <dbReference type="Pfam" id="PF24456"/>
    </source>
</evidence>
<proteinExistence type="inferred from homology"/>
<comment type="subcellular location">
    <subcellularLocation>
        <location evidence="1">Endoplasmic reticulum membrane</location>
        <topology evidence="1">Multi-pass membrane protein</topology>
    </subcellularLocation>
</comment>
<evidence type="ECO:0000313" key="11">
    <source>
        <dbReference type="Ensembl" id="ENSPMGP00000021456.1"/>
    </source>
</evidence>
<evidence type="ECO:0000256" key="1">
    <source>
        <dbReference type="ARBA" id="ARBA00004477"/>
    </source>
</evidence>
<keyword evidence="8" id="KW-0472">Membrane</keyword>
<dbReference type="InterPro" id="IPR043384">
    <property type="entry name" value="RETREG1/3"/>
</dbReference>
<keyword evidence="4" id="KW-0812">Transmembrane</keyword>
<organism evidence="11 12">
    <name type="scientific">Periophthalmus magnuspinnatus</name>
    <dbReference type="NCBI Taxonomy" id="409849"/>
    <lineage>
        <taxon>Eukaryota</taxon>
        <taxon>Metazoa</taxon>
        <taxon>Chordata</taxon>
        <taxon>Craniata</taxon>
        <taxon>Vertebrata</taxon>
        <taxon>Euteleostomi</taxon>
        <taxon>Actinopterygii</taxon>
        <taxon>Neopterygii</taxon>
        <taxon>Teleostei</taxon>
        <taxon>Neoteleostei</taxon>
        <taxon>Acanthomorphata</taxon>
        <taxon>Gobiaria</taxon>
        <taxon>Gobiiformes</taxon>
        <taxon>Gobioidei</taxon>
        <taxon>Gobiidae</taxon>
        <taxon>Oxudercinae</taxon>
        <taxon>Periophthalmus</taxon>
    </lineage>
</organism>
<dbReference type="GO" id="GO:0061709">
    <property type="term" value="P:reticulophagy"/>
    <property type="evidence" value="ECO:0007669"/>
    <property type="project" value="InterPro"/>
</dbReference>
<dbReference type="PANTHER" id="PTHR28659:SF3">
    <property type="entry name" value="RETICULOPHAGY REGULATOR 1"/>
    <property type="match status" value="1"/>
</dbReference>
<evidence type="ECO:0000256" key="7">
    <source>
        <dbReference type="ARBA" id="ARBA00023006"/>
    </source>
</evidence>
<evidence type="ECO:0000256" key="8">
    <source>
        <dbReference type="ARBA" id="ARBA00023136"/>
    </source>
</evidence>
<keyword evidence="6" id="KW-1133">Transmembrane helix</keyword>
<feature type="region of interest" description="Disordered" evidence="9">
    <location>
        <begin position="184"/>
        <end position="225"/>
    </location>
</feature>
<evidence type="ECO:0000256" key="3">
    <source>
        <dbReference type="ARBA" id="ARBA00022553"/>
    </source>
</evidence>
<accession>A0A3B4AYR8</accession>
<dbReference type="PANTHER" id="PTHR28659">
    <property type="entry name" value="RETICULON-LIKE PROTEIN"/>
    <property type="match status" value="1"/>
</dbReference>
<dbReference type="AlphaFoldDB" id="A0A3B4AYR8"/>
<evidence type="ECO:0000256" key="2">
    <source>
        <dbReference type="ARBA" id="ARBA00006299"/>
    </source>
</evidence>
<keyword evidence="12" id="KW-1185">Reference proteome</keyword>
<keyword evidence="5" id="KW-0256">Endoplasmic reticulum</keyword>
<evidence type="ECO:0000256" key="6">
    <source>
        <dbReference type="ARBA" id="ARBA00022989"/>
    </source>
</evidence>
<feature type="domain" description="RETREG1-3/ARL6IP-like N-terminal reticulon-homology" evidence="10">
    <location>
        <begin position="64"/>
        <end position="137"/>
    </location>
</feature>
<dbReference type="STRING" id="409849.ENSPMGP00000021456"/>
<dbReference type="Pfam" id="PF24456">
    <property type="entry name" value="RHD_RETREG1-3"/>
    <property type="match status" value="1"/>
</dbReference>
<reference evidence="11" key="2">
    <citation type="submission" date="2025-09" db="UniProtKB">
        <authorList>
            <consortium name="Ensembl"/>
        </authorList>
    </citation>
    <scope>IDENTIFICATION</scope>
</reference>